<organism evidence="5 6">
    <name type="scientific">Apiospora arundinis</name>
    <dbReference type="NCBI Taxonomy" id="335852"/>
    <lineage>
        <taxon>Eukaryota</taxon>
        <taxon>Fungi</taxon>
        <taxon>Dikarya</taxon>
        <taxon>Ascomycota</taxon>
        <taxon>Pezizomycotina</taxon>
        <taxon>Sordariomycetes</taxon>
        <taxon>Xylariomycetidae</taxon>
        <taxon>Amphisphaeriales</taxon>
        <taxon>Apiosporaceae</taxon>
        <taxon>Apiospora</taxon>
    </lineage>
</organism>
<dbReference type="InterPro" id="IPR013785">
    <property type="entry name" value="Aldolase_TIM"/>
</dbReference>
<proteinExistence type="inferred from homology"/>
<reference evidence="5 6" key="1">
    <citation type="journal article" date="2024" name="IMA Fungus">
        <title>Apiospora arundinis, a panoply of carbohydrate-active enzymes and secondary metabolites.</title>
        <authorList>
            <person name="Sorensen T."/>
            <person name="Petersen C."/>
            <person name="Muurmann A.T."/>
            <person name="Christiansen J.V."/>
            <person name="Brundto M.L."/>
            <person name="Overgaard C.K."/>
            <person name="Boysen A.T."/>
            <person name="Wollenberg R.D."/>
            <person name="Larsen T.O."/>
            <person name="Sorensen J.L."/>
            <person name="Nielsen K.L."/>
            <person name="Sondergaard T.E."/>
        </authorList>
    </citation>
    <scope>NUCLEOTIDE SEQUENCE [LARGE SCALE GENOMIC DNA]</scope>
    <source>
        <strain evidence="5 6">AAU 773</strain>
    </source>
</reference>
<sequence length="406" mass="45093">MRPFTYACSLAAVAFAAEPFLNEADTGLIDYLHGTNYTEGTLPLLKDMRAVLDFDYAARQFLDNQKYSFYRTAAGGEWSYRNNLDVWRKVMLRPRHLNNVSKLNETLPVTFLGYNFSAPIFIAPAARGGYANPERAELNFVDAAAKENILYTAALYASKTIEELAAQKHNDTMNGPQVLFQQIYTNANFSVTWDAMKRAEETGAKAFVWTIDAPGDSTRHRAARYDTTNANGATSALTWDLYDEIKSRTSLPVIPKGIATVEDALIAVEKGAPAIYLSNHGGRQVEYSPSPLEIAYEIHRNAPQVFQQVEVMADSGVRYGTDVLKLLALGVKMVGLGRPFMYANCYGTEGVEKLIQILKTEIVHDGAQAGVTDLKKVPRSLINARPLESNVFLMDQSHTMPSMMIY</sequence>
<feature type="domain" description="FMN hydroxy acid dehydrogenase" evidence="4">
    <location>
        <begin position="43"/>
        <end position="387"/>
    </location>
</feature>
<gene>
    <name evidence="5" type="ORF">PGQ11_003325</name>
</gene>
<name>A0ABR2J562_9PEZI</name>
<comment type="similarity">
    <text evidence="3">Belongs to the FMN-dependent alpha-hydroxy acid dehydrogenase family.</text>
</comment>
<dbReference type="Gene3D" id="3.20.20.70">
    <property type="entry name" value="Aldolase class I"/>
    <property type="match status" value="1"/>
</dbReference>
<protein>
    <submittedName>
        <fullName evidence="5">S-2-hydroxy-acid oxidase</fullName>
    </submittedName>
</protein>
<dbReference type="PIRSF" id="PIRSF000138">
    <property type="entry name" value="Al-hdrx_acd_dh"/>
    <property type="match status" value="1"/>
</dbReference>
<dbReference type="SUPFAM" id="SSF51395">
    <property type="entry name" value="FMN-linked oxidoreductases"/>
    <property type="match status" value="1"/>
</dbReference>
<accession>A0ABR2J562</accession>
<keyword evidence="2" id="KW-0560">Oxidoreductase</keyword>
<evidence type="ECO:0000259" key="4">
    <source>
        <dbReference type="PROSITE" id="PS51349"/>
    </source>
</evidence>
<keyword evidence="6" id="KW-1185">Reference proteome</keyword>
<evidence type="ECO:0000313" key="5">
    <source>
        <dbReference type="EMBL" id="KAK8872811.1"/>
    </source>
</evidence>
<dbReference type="InterPro" id="IPR000262">
    <property type="entry name" value="FMN-dep_DH"/>
</dbReference>
<evidence type="ECO:0000256" key="1">
    <source>
        <dbReference type="ARBA" id="ARBA00001917"/>
    </source>
</evidence>
<evidence type="ECO:0000313" key="6">
    <source>
        <dbReference type="Proteomes" id="UP001390339"/>
    </source>
</evidence>
<evidence type="ECO:0000256" key="2">
    <source>
        <dbReference type="ARBA" id="ARBA00023002"/>
    </source>
</evidence>
<comment type="cofactor">
    <cofactor evidence="1">
        <name>FMN</name>
        <dbReference type="ChEBI" id="CHEBI:58210"/>
    </cofactor>
</comment>
<dbReference type="InterPro" id="IPR012133">
    <property type="entry name" value="Alpha-hydoxy_acid_DH_FMN"/>
</dbReference>
<dbReference type="PANTHER" id="PTHR10578:SF140">
    <property type="entry name" value="FMN HYDROXY ACID DEHYDROGENASE DOMAIN-CONTAINING PROTEIN"/>
    <property type="match status" value="1"/>
</dbReference>
<dbReference type="EMBL" id="JAPCWZ010000003">
    <property type="protein sequence ID" value="KAK8872811.1"/>
    <property type="molecule type" value="Genomic_DNA"/>
</dbReference>
<dbReference type="InterPro" id="IPR037396">
    <property type="entry name" value="FMN_HAD"/>
</dbReference>
<dbReference type="PROSITE" id="PS51349">
    <property type="entry name" value="FMN_HYDROXY_ACID_DH_2"/>
    <property type="match status" value="1"/>
</dbReference>
<dbReference type="Proteomes" id="UP001390339">
    <property type="component" value="Unassembled WGS sequence"/>
</dbReference>
<dbReference type="PANTHER" id="PTHR10578">
    <property type="entry name" value="S -2-HYDROXY-ACID OXIDASE-RELATED"/>
    <property type="match status" value="1"/>
</dbReference>
<dbReference type="Pfam" id="PF01070">
    <property type="entry name" value="FMN_dh"/>
    <property type="match status" value="2"/>
</dbReference>
<dbReference type="PROSITE" id="PS00557">
    <property type="entry name" value="FMN_HYDROXY_ACID_DH_1"/>
    <property type="match status" value="1"/>
</dbReference>
<dbReference type="InterPro" id="IPR008259">
    <property type="entry name" value="FMN_hydac_DH_AS"/>
</dbReference>
<evidence type="ECO:0000256" key="3">
    <source>
        <dbReference type="ARBA" id="ARBA00024042"/>
    </source>
</evidence>
<comment type="caution">
    <text evidence="5">The sequence shown here is derived from an EMBL/GenBank/DDBJ whole genome shotgun (WGS) entry which is preliminary data.</text>
</comment>